<evidence type="ECO:0000313" key="2">
    <source>
        <dbReference type="Proteomes" id="UP000613177"/>
    </source>
</evidence>
<dbReference type="EMBL" id="JAEPRE010000037">
    <property type="protein sequence ID" value="KAG2235214.1"/>
    <property type="molecule type" value="Genomic_DNA"/>
</dbReference>
<dbReference type="Proteomes" id="UP000613177">
    <property type="component" value="Unassembled WGS sequence"/>
</dbReference>
<reference evidence="1" key="1">
    <citation type="submission" date="2021-01" db="EMBL/GenBank/DDBJ databases">
        <title>Metabolic potential, ecology and presence of endohyphal bacteria is reflected in genomic diversity of Mucoromycotina.</title>
        <authorList>
            <person name="Muszewska A."/>
            <person name="Okrasinska A."/>
            <person name="Steczkiewicz K."/>
            <person name="Drgas O."/>
            <person name="Orlowska M."/>
            <person name="Perlinska-Lenart U."/>
            <person name="Aleksandrzak-Piekarczyk T."/>
            <person name="Szatraj K."/>
            <person name="Zielenkiewicz U."/>
            <person name="Pilsyk S."/>
            <person name="Malc E."/>
            <person name="Mieczkowski P."/>
            <person name="Kruszewska J.S."/>
            <person name="Biernat P."/>
            <person name="Pawlowska J."/>
        </authorList>
    </citation>
    <scope>NUCLEOTIDE SEQUENCE</scope>
    <source>
        <strain evidence="1">WA0000018081</strain>
    </source>
</reference>
<name>A0A8H7SQY5_9FUNG</name>
<proteinExistence type="predicted"/>
<protein>
    <submittedName>
        <fullName evidence="1">Uncharacterized protein</fullName>
    </submittedName>
</protein>
<evidence type="ECO:0000313" key="1">
    <source>
        <dbReference type="EMBL" id="KAG2235214.1"/>
    </source>
</evidence>
<accession>A0A8H7SQY5</accession>
<sequence>MAVGPGSDLMSKVLFNGPTVVNLVVQSLLGSTDIPANSYAVTSNEWADGTRSDVVYAAEGKLWRNTLI</sequence>
<organism evidence="1 2">
    <name type="scientific">Thamnidium elegans</name>
    <dbReference type="NCBI Taxonomy" id="101142"/>
    <lineage>
        <taxon>Eukaryota</taxon>
        <taxon>Fungi</taxon>
        <taxon>Fungi incertae sedis</taxon>
        <taxon>Mucoromycota</taxon>
        <taxon>Mucoromycotina</taxon>
        <taxon>Mucoromycetes</taxon>
        <taxon>Mucorales</taxon>
        <taxon>Mucorineae</taxon>
        <taxon>Mucoraceae</taxon>
        <taxon>Thamnidium</taxon>
    </lineage>
</organism>
<gene>
    <name evidence="1" type="ORF">INT48_003558</name>
</gene>
<keyword evidence="2" id="KW-1185">Reference proteome</keyword>
<comment type="caution">
    <text evidence="1">The sequence shown here is derived from an EMBL/GenBank/DDBJ whole genome shotgun (WGS) entry which is preliminary data.</text>
</comment>
<dbReference type="AlphaFoldDB" id="A0A8H7SQY5"/>